<protein>
    <submittedName>
        <fullName evidence="1">Uncharacterized protein</fullName>
    </submittedName>
</protein>
<keyword evidence="2" id="KW-1185">Reference proteome</keyword>
<accession>A0A6A0AXB5</accession>
<name>A0A6A0AXB5_9ACTN</name>
<sequence length="246" mass="26726">MPEPDACRPVEIDGETIRVRGAQEMTDEARAAFAEVVRAAKRKYAAEHPPRHTVDTITSDALDALYAELELAQQRAAAMERAMEPTAADALAHRGCHRDLKGQCLRAERAGSAITTFAAIFEGLGNLLATSSRDWGTYRVDAWLYAVILGWDCEEATHNETCAHGAMEEMAALHGWDADTVAKARRYRAAVRDALDPQEQPATRPPVHVGGRANAEDCPACIASALSPPWPFICPGEAAHEDPKET</sequence>
<dbReference type="EMBL" id="BLLG01000006">
    <property type="protein sequence ID" value="GFH36604.1"/>
    <property type="molecule type" value="Genomic_DNA"/>
</dbReference>
<evidence type="ECO:0000313" key="1">
    <source>
        <dbReference type="EMBL" id="GFH36604.1"/>
    </source>
</evidence>
<dbReference type="Proteomes" id="UP000484988">
    <property type="component" value="Unassembled WGS sequence"/>
</dbReference>
<dbReference type="AlphaFoldDB" id="A0A6A0AXB5"/>
<dbReference type="RefSeq" id="WP_173264441.1">
    <property type="nucleotide sequence ID" value="NZ_BLLG01000006.1"/>
</dbReference>
<comment type="caution">
    <text evidence="1">The sequence shown here is derived from an EMBL/GenBank/DDBJ whole genome shotgun (WGS) entry which is preliminary data.</text>
</comment>
<gene>
    <name evidence="1" type="ORF">SCWH03_28350</name>
</gene>
<evidence type="ECO:0000313" key="2">
    <source>
        <dbReference type="Proteomes" id="UP000484988"/>
    </source>
</evidence>
<organism evidence="1 2">
    <name type="scientific">Streptomyces pacificus</name>
    <dbReference type="NCBI Taxonomy" id="2705029"/>
    <lineage>
        <taxon>Bacteria</taxon>
        <taxon>Bacillati</taxon>
        <taxon>Actinomycetota</taxon>
        <taxon>Actinomycetes</taxon>
        <taxon>Kitasatosporales</taxon>
        <taxon>Streptomycetaceae</taxon>
        <taxon>Streptomyces</taxon>
    </lineage>
</organism>
<proteinExistence type="predicted"/>
<reference evidence="1 2" key="1">
    <citation type="submission" date="2020-02" db="EMBL/GenBank/DDBJ databases">
        <title>Whole Genome Shotgun Sequence of Streptomyces sp. strain CWH03.</title>
        <authorList>
            <person name="Dohra H."/>
            <person name="Kodani S."/>
            <person name="Yamamura H."/>
        </authorList>
    </citation>
    <scope>NUCLEOTIDE SEQUENCE [LARGE SCALE GENOMIC DNA]</scope>
    <source>
        <strain evidence="1 2">CWH03</strain>
    </source>
</reference>